<keyword evidence="2 4" id="KW-0808">Transferase</keyword>
<evidence type="ECO:0000256" key="1">
    <source>
        <dbReference type="ARBA" id="ARBA00022676"/>
    </source>
</evidence>
<dbReference type="SUPFAM" id="SSF53756">
    <property type="entry name" value="UDP-Glycosyltransferase/glycogen phosphorylase"/>
    <property type="match status" value="1"/>
</dbReference>
<dbReference type="EC" id="2.4.-.-" evidence="4"/>
<dbReference type="InterPro" id="IPR028098">
    <property type="entry name" value="Glyco_trans_4-like_N"/>
</dbReference>
<dbReference type="Pfam" id="PF13439">
    <property type="entry name" value="Glyco_transf_4"/>
    <property type="match status" value="1"/>
</dbReference>
<dbReference type="Gene3D" id="3.40.50.2000">
    <property type="entry name" value="Glycogen Phosphorylase B"/>
    <property type="match status" value="1"/>
</dbReference>
<evidence type="ECO:0000256" key="2">
    <source>
        <dbReference type="ARBA" id="ARBA00022679"/>
    </source>
</evidence>
<accession>A0ABU8E7I5</accession>
<dbReference type="Proteomes" id="UP001373496">
    <property type="component" value="Unassembled WGS sequence"/>
</dbReference>
<keyword evidence="5" id="KW-1185">Reference proteome</keyword>
<feature type="domain" description="Glycosyltransferase subfamily 4-like N-terminal" evidence="3">
    <location>
        <begin position="6"/>
        <end position="143"/>
    </location>
</feature>
<gene>
    <name evidence="4" type="ORF">UXQ13_14135</name>
</gene>
<name>A0ABU8E7I5_9ACTN</name>
<proteinExistence type="predicted"/>
<dbReference type="GO" id="GO:0016757">
    <property type="term" value="F:glycosyltransferase activity"/>
    <property type="evidence" value="ECO:0007669"/>
    <property type="project" value="UniProtKB-KW"/>
</dbReference>
<evidence type="ECO:0000313" key="4">
    <source>
        <dbReference type="EMBL" id="MEI4279607.1"/>
    </source>
</evidence>
<evidence type="ECO:0000259" key="3">
    <source>
        <dbReference type="Pfam" id="PF13439"/>
    </source>
</evidence>
<dbReference type="EMBL" id="JBAPLV010000015">
    <property type="protein sequence ID" value="MEI4279607.1"/>
    <property type="molecule type" value="Genomic_DNA"/>
</dbReference>
<keyword evidence="1 4" id="KW-0328">Glycosyltransferase</keyword>
<comment type="caution">
    <text evidence="4">The sequence shown here is derived from an EMBL/GenBank/DDBJ whole genome shotgun (WGS) entry which is preliminary data.</text>
</comment>
<sequence length="339" mass="36970">MIRVATVPYAHPYLDAVLPANVVRVGPPPPPGEPWAPSPWLDPAYLAAHADEVDVVHLHFGFDGLTPDEMLAWTETVRRSRVALVVTVHDLRNPHHSTRERHDRHLAALLGAAEVVLTLTEGAADEIAERFSRSCIVVAHPGLVTPLPDVGREPRLVGVHLKSLRTNLLDPLDVVRAAASGAVSAGGRLRVDVHDDVDLGLRVPGLVEGADAGEYELVVHGRFADDELTTYLQTLAVSVLPHRFGTHSGWLEACRDVGTRVVAPTCGHYADQWDDVVLYGNDEVRGLDTGSLTAAVLVAVTRPWPARADPAWRAEQRTQLRRVHDHVYGRVAADHHART</sequence>
<reference evidence="4 5" key="1">
    <citation type="submission" date="2024-03" db="EMBL/GenBank/DDBJ databases">
        <title>Draft genome sequence of Klenkia terrae.</title>
        <authorList>
            <person name="Duangmal K."/>
            <person name="Chantavorakit T."/>
        </authorList>
    </citation>
    <scope>NUCLEOTIDE SEQUENCE [LARGE SCALE GENOMIC DNA]</scope>
    <source>
        <strain evidence="4 5">JCM 17786</strain>
    </source>
</reference>
<dbReference type="RefSeq" id="WP_225233117.1">
    <property type="nucleotide sequence ID" value="NZ_JBAPLV010000015.1"/>
</dbReference>
<evidence type="ECO:0000313" key="5">
    <source>
        <dbReference type="Proteomes" id="UP001373496"/>
    </source>
</evidence>
<organism evidence="4 5">
    <name type="scientific">Klenkia terrae</name>
    <dbReference type="NCBI Taxonomy" id="1052259"/>
    <lineage>
        <taxon>Bacteria</taxon>
        <taxon>Bacillati</taxon>
        <taxon>Actinomycetota</taxon>
        <taxon>Actinomycetes</taxon>
        <taxon>Geodermatophilales</taxon>
        <taxon>Geodermatophilaceae</taxon>
        <taxon>Klenkia</taxon>
    </lineage>
</organism>
<protein>
    <submittedName>
        <fullName evidence="4">Glycosyltransferase</fullName>
        <ecNumber evidence="4">2.4.-.-</ecNumber>
    </submittedName>
</protein>